<evidence type="ECO:0000256" key="3">
    <source>
        <dbReference type="ARBA" id="ARBA00018484"/>
    </source>
</evidence>
<dbReference type="PANTHER" id="PTHR43693:SF1">
    <property type="entry name" value="PROTEIN PHOSPHATASE CHEZ"/>
    <property type="match status" value="1"/>
</dbReference>
<dbReference type="GO" id="GO:0004721">
    <property type="term" value="F:phosphoprotein phosphatase activity"/>
    <property type="evidence" value="ECO:0007669"/>
    <property type="project" value="UniProtKB-KW"/>
</dbReference>
<dbReference type="Pfam" id="PF04344">
    <property type="entry name" value="CheZ"/>
    <property type="match status" value="1"/>
</dbReference>
<dbReference type="NCBIfam" id="NF008368">
    <property type="entry name" value="PRK11166.1"/>
    <property type="match status" value="1"/>
</dbReference>
<dbReference type="SUPFAM" id="SSF75708">
    <property type="entry name" value="Chemotaxis phosphatase CheZ"/>
    <property type="match status" value="1"/>
</dbReference>
<feature type="site" description="Enhances dephosphorylation of CheY-P" evidence="11">
    <location>
        <position position="148"/>
    </location>
</feature>
<dbReference type="EMBL" id="JAEPBG010000009">
    <property type="protein sequence ID" value="MBK4737000.1"/>
    <property type="molecule type" value="Genomic_DNA"/>
</dbReference>
<name>A0A934SX64_9BURK</name>
<evidence type="ECO:0000256" key="5">
    <source>
        <dbReference type="ARBA" id="ARBA00022500"/>
    </source>
</evidence>
<dbReference type="GO" id="GO:0097588">
    <property type="term" value="P:archaeal or bacterial-type flagellum-dependent cell motility"/>
    <property type="evidence" value="ECO:0007669"/>
    <property type="project" value="UniProtKB-KW"/>
</dbReference>
<gene>
    <name evidence="13" type="primary">cheZ</name>
    <name evidence="13" type="ORF">JJB74_20455</name>
</gene>
<evidence type="ECO:0000256" key="7">
    <source>
        <dbReference type="ARBA" id="ARBA00022801"/>
    </source>
</evidence>
<accession>A0A934SX64</accession>
<evidence type="ECO:0000256" key="10">
    <source>
        <dbReference type="PIRNR" id="PIRNR002884"/>
    </source>
</evidence>
<keyword evidence="6 10" id="KW-0283">Flagellar rotation</keyword>
<sequence length="222" mass="24234">MTAERVDDIPDTSRTQDELLTRVGHMTRALHDSLRGLGFDKLIARAAHDIPDARDRLDYVARMTEQAAQRVLNATEAASPLQEDIAAQAAPLAAAWREALGADMSEGCRDLATRTIACLDGVGTASDATRGHLLDIMMAQDFQDLTGQVIRRVTELAHDLETQLVQLLLDYAPADMRELRNLPREAEEGDGLLNGPQIRPEGNPDVVAGQEQVDDLLDSLGF</sequence>
<dbReference type="GO" id="GO:0050920">
    <property type="term" value="P:regulation of chemotaxis"/>
    <property type="evidence" value="ECO:0007669"/>
    <property type="project" value="InterPro"/>
</dbReference>
<feature type="region of interest" description="Disordered" evidence="12">
    <location>
        <begin position="184"/>
        <end position="206"/>
    </location>
</feature>
<organism evidence="13 14">
    <name type="scientific">Noviherbaspirillum pedocola</name>
    <dbReference type="NCBI Taxonomy" id="2801341"/>
    <lineage>
        <taxon>Bacteria</taxon>
        <taxon>Pseudomonadati</taxon>
        <taxon>Pseudomonadota</taxon>
        <taxon>Betaproteobacteria</taxon>
        <taxon>Burkholderiales</taxon>
        <taxon>Oxalobacteraceae</taxon>
        <taxon>Noviherbaspirillum</taxon>
    </lineage>
</organism>
<keyword evidence="8 10" id="KW-0904">Protein phosphatase</keyword>
<dbReference type="RefSeq" id="WP_200594944.1">
    <property type="nucleotide sequence ID" value="NZ_JAEPBG010000009.1"/>
</dbReference>
<evidence type="ECO:0000256" key="9">
    <source>
        <dbReference type="ARBA" id="ARBA00029599"/>
    </source>
</evidence>
<protein>
    <recommendedName>
        <fullName evidence="3 10">Protein phosphatase CheZ</fullName>
        <ecNumber evidence="10">3.1.3.-</ecNumber>
    </recommendedName>
    <alternativeName>
        <fullName evidence="9 10">Chemotaxis protein CheZ</fullName>
    </alternativeName>
</protein>
<evidence type="ECO:0000256" key="6">
    <source>
        <dbReference type="ARBA" id="ARBA00022779"/>
    </source>
</evidence>
<proteinExistence type="inferred from homology"/>
<dbReference type="EC" id="3.1.3.-" evidence="10"/>
<comment type="similarity">
    <text evidence="2 10">Belongs to the CheZ family.</text>
</comment>
<evidence type="ECO:0000256" key="4">
    <source>
        <dbReference type="ARBA" id="ARBA00022490"/>
    </source>
</evidence>
<dbReference type="AlphaFoldDB" id="A0A934SX64"/>
<comment type="subunit">
    <text evidence="10">Homodimer.</text>
</comment>
<dbReference type="GO" id="GO:0005737">
    <property type="term" value="C:cytoplasm"/>
    <property type="evidence" value="ECO:0007669"/>
    <property type="project" value="UniProtKB-SubCell"/>
</dbReference>
<comment type="subcellular location">
    <subcellularLocation>
        <location evidence="1 10">Cytoplasm</location>
    </subcellularLocation>
</comment>
<evidence type="ECO:0000256" key="11">
    <source>
        <dbReference type="PIRSR" id="PIRSR002884-1"/>
    </source>
</evidence>
<dbReference type="GO" id="GO:0006935">
    <property type="term" value="P:chemotaxis"/>
    <property type="evidence" value="ECO:0007669"/>
    <property type="project" value="UniProtKB-KW"/>
</dbReference>
<evidence type="ECO:0000256" key="8">
    <source>
        <dbReference type="ARBA" id="ARBA00022912"/>
    </source>
</evidence>
<comment type="caution">
    <text evidence="13">The sequence shown here is derived from an EMBL/GenBank/DDBJ whole genome shotgun (WGS) entry which is preliminary data.</text>
</comment>
<dbReference type="PIRSF" id="PIRSF002884">
    <property type="entry name" value="CheZ"/>
    <property type="match status" value="1"/>
</dbReference>
<keyword evidence="14" id="KW-1185">Reference proteome</keyword>
<dbReference type="Proteomes" id="UP000622890">
    <property type="component" value="Unassembled WGS sequence"/>
</dbReference>
<keyword evidence="7 10" id="KW-0378">Hydrolase</keyword>
<reference evidence="13" key="1">
    <citation type="submission" date="2021-01" db="EMBL/GenBank/DDBJ databases">
        <title>Genome sequence of strain Noviherbaspirillum sp. DKR-6.</title>
        <authorList>
            <person name="Chaudhary D.K."/>
        </authorList>
    </citation>
    <scope>NUCLEOTIDE SEQUENCE</scope>
    <source>
        <strain evidence="13">DKR-6</strain>
    </source>
</reference>
<dbReference type="Gene3D" id="1.10.287.500">
    <property type="entry name" value="Helix hairpin bin"/>
    <property type="match status" value="1"/>
</dbReference>
<evidence type="ECO:0000313" key="13">
    <source>
        <dbReference type="EMBL" id="MBK4737000.1"/>
    </source>
</evidence>
<comment type="function">
    <text evidence="10">Plays an important role in bacterial chemotaxis signal transduction pathway by accelerating the dephosphorylation of phosphorylated CheY (CheY-P).</text>
</comment>
<dbReference type="InterPro" id="IPR050992">
    <property type="entry name" value="CheZ_family_phosphatases"/>
</dbReference>
<evidence type="ECO:0000256" key="1">
    <source>
        <dbReference type="ARBA" id="ARBA00004496"/>
    </source>
</evidence>
<keyword evidence="4 10" id="KW-0963">Cytoplasm</keyword>
<dbReference type="InterPro" id="IPR007439">
    <property type="entry name" value="Chemotax_Pase_CheZ"/>
</dbReference>
<evidence type="ECO:0000256" key="12">
    <source>
        <dbReference type="SAM" id="MobiDB-lite"/>
    </source>
</evidence>
<evidence type="ECO:0000256" key="2">
    <source>
        <dbReference type="ARBA" id="ARBA00005908"/>
    </source>
</evidence>
<evidence type="ECO:0000313" key="14">
    <source>
        <dbReference type="Proteomes" id="UP000622890"/>
    </source>
</evidence>
<dbReference type="GO" id="GO:0009288">
    <property type="term" value="C:bacterial-type flagellum"/>
    <property type="evidence" value="ECO:0007669"/>
    <property type="project" value="InterPro"/>
</dbReference>
<keyword evidence="5 10" id="KW-0145">Chemotaxis</keyword>
<dbReference type="PANTHER" id="PTHR43693">
    <property type="entry name" value="PROTEIN PHOSPHATASE CHEZ"/>
    <property type="match status" value="1"/>
</dbReference>